<name>A0A2N1J2N0_9BACT</name>
<evidence type="ECO:0000313" key="10">
    <source>
        <dbReference type="EMBL" id="PKI80810.1"/>
    </source>
</evidence>
<dbReference type="InterPro" id="IPR039420">
    <property type="entry name" value="WalR-like"/>
</dbReference>
<dbReference type="InterPro" id="IPR011006">
    <property type="entry name" value="CheY-like_superfamily"/>
</dbReference>
<reference evidence="10 11" key="1">
    <citation type="submission" date="2017-09" db="EMBL/GenBank/DDBJ databases">
        <title>Genomics of the genus Arcobacter.</title>
        <authorList>
            <person name="Perez-Cataluna A."/>
            <person name="Figueras M.J."/>
            <person name="Salas-Masso N."/>
        </authorList>
    </citation>
    <scope>NUCLEOTIDE SEQUENCE [LARGE SCALE GENOMIC DNA]</scope>
    <source>
        <strain evidence="10 11">DSM 18005</strain>
    </source>
</reference>
<evidence type="ECO:0000313" key="11">
    <source>
        <dbReference type="Proteomes" id="UP000233248"/>
    </source>
</evidence>
<keyword evidence="4 7" id="KW-0238">DNA-binding</keyword>
<dbReference type="Gene3D" id="3.40.50.2300">
    <property type="match status" value="1"/>
</dbReference>
<evidence type="ECO:0000259" key="8">
    <source>
        <dbReference type="PROSITE" id="PS50110"/>
    </source>
</evidence>
<dbReference type="GO" id="GO:0000156">
    <property type="term" value="F:phosphorelay response regulator activity"/>
    <property type="evidence" value="ECO:0007669"/>
    <property type="project" value="TreeGrafter"/>
</dbReference>
<comment type="caution">
    <text evidence="10">The sequence shown here is derived from an EMBL/GenBank/DDBJ whole genome shotgun (WGS) entry which is preliminary data.</text>
</comment>
<evidence type="ECO:0000259" key="9">
    <source>
        <dbReference type="PROSITE" id="PS51755"/>
    </source>
</evidence>
<dbReference type="Pfam" id="PF00072">
    <property type="entry name" value="Response_reg"/>
    <property type="match status" value="1"/>
</dbReference>
<keyword evidence="3" id="KW-0805">Transcription regulation</keyword>
<dbReference type="Gene3D" id="1.10.10.10">
    <property type="entry name" value="Winged helix-like DNA-binding domain superfamily/Winged helix DNA-binding domain"/>
    <property type="match status" value="1"/>
</dbReference>
<dbReference type="GO" id="GO:0000976">
    <property type="term" value="F:transcription cis-regulatory region binding"/>
    <property type="evidence" value="ECO:0007669"/>
    <property type="project" value="TreeGrafter"/>
</dbReference>
<feature type="modified residue" description="4-aspartylphosphate" evidence="6">
    <location>
        <position position="52"/>
    </location>
</feature>
<dbReference type="SUPFAM" id="SSF52172">
    <property type="entry name" value="CheY-like"/>
    <property type="match status" value="1"/>
</dbReference>
<dbReference type="PANTHER" id="PTHR48111:SF1">
    <property type="entry name" value="TWO-COMPONENT RESPONSE REGULATOR ORR33"/>
    <property type="match status" value="1"/>
</dbReference>
<keyword evidence="5" id="KW-0804">Transcription</keyword>
<keyword evidence="2" id="KW-0902">Two-component regulatory system</keyword>
<dbReference type="GO" id="GO:0032993">
    <property type="term" value="C:protein-DNA complex"/>
    <property type="evidence" value="ECO:0007669"/>
    <property type="project" value="TreeGrafter"/>
</dbReference>
<gene>
    <name evidence="10" type="ORF">CP960_07340</name>
</gene>
<dbReference type="SMART" id="SM00862">
    <property type="entry name" value="Trans_reg_C"/>
    <property type="match status" value="1"/>
</dbReference>
<evidence type="ECO:0000256" key="7">
    <source>
        <dbReference type="PROSITE-ProRule" id="PRU01091"/>
    </source>
</evidence>
<dbReference type="InterPro" id="IPR001789">
    <property type="entry name" value="Sig_transdc_resp-reg_receiver"/>
</dbReference>
<dbReference type="EMBL" id="NXIF01000027">
    <property type="protein sequence ID" value="PKI80810.1"/>
    <property type="molecule type" value="Genomic_DNA"/>
</dbReference>
<evidence type="ECO:0000256" key="6">
    <source>
        <dbReference type="PROSITE-ProRule" id="PRU00169"/>
    </source>
</evidence>
<dbReference type="InterPro" id="IPR001867">
    <property type="entry name" value="OmpR/PhoB-type_DNA-bd"/>
</dbReference>
<dbReference type="KEGG" id="ahs:AHALO_1497"/>
<dbReference type="PROSITE" id="PS50110">
    <property type="entry name" value="RESPONSE_REGULATORY"/>
    <property type="match status" value="1"/>
</dbReference>
<dbReference type="InterPro" id="IPR036388">
    <property type="entry name" value="WH-like_DNA-bd_sf"/>
</dbReference>
<feature type="DNA-binding region" description="OmpR/PhoB-type" evidence="7">
    <location>
        <begin position="125"/>
        <end position="219"/>
    </location>
</feature>
<dbReference type="Proteomes" id="UP000233248">
    <property type="component" value="Unassembled WGS sequence"/>
</dbReference>
<proteinExistence type="predicted"/>
<evidence type="ECO:0000256" key="3">
    <source>
        <dbReference type="ARBA" id="ARBA00023015"/>
    </source>
</evidence>
<dbReference type="AlphaFoldDB" id="A0A2N1J2N0"/>
<keyword evidence="11" id="KW-1185">Reference proteome</keyword>
<dbReference type="RefSeq" id="WP_101184769.1">
    <property type="nucleotide sequence ID" value="NZ_CP031218.1"/>
</dbReference>
<dbReference type="GO" id="GO:0005829">
    <property type="term" value="C:cytosol"/>
    <property type="evidence" value="ECO:0007669"/>
    <property type="project" value="TreeGrafter"/>
</dbReference>
<feature type="domain" description="OmpR/PhoB-type" evidence="9">
    <location>
        <begin position="125"/>
        <end position="219"/>
    </location>
</feature>
<dbReference type="PROSITE" id="PS51755">
    <property type="entry name" value="OMPR_PHOB"/>
    <property type="match status" value="1"/>
</dbReference>
<evidence type="ECO:0000256" key="2">
    <source>
        <dbReference type="ARBA" id="ARBA00023012"/>
    </source>
</evidence>
<feature type="domain" description="Response regulatory" evidence="8">
    <location>
        <begin position="3"/>
        <end position="117"/>
    </location>
</feature>
<keyword evidence="1 6" id="KW-0597">Phosphoprotein</keyword>
<dbReference type="SMART" id="SM00448">
    <property type="entry name" value="REC"/>
    <property type="match status" value="1"/>
</dbReference>
<organism evidence="10 11">
    <name type="scientific">Malaciobacter halophilus</name>
    <dbReference type="NCBI Taxonomy" id="197482"/>
    <lineage>
        <taxon>Bacteria</taxon>
        <taxon>Pseudomonadati</taxon>
        <taxon>Campylobacterota</taxon>
        <taxon>Epsilonproteobacteria</taxon>
        <taxon>Campylobacterales</taxon>
        <taxon>Arcobacteraceae</taxon>
        <taxon>Malaciobacter</taxon>
    </lineage>
</organism>
<sequence length="219" mass="25313">MNKILILEDDELFAQTLEDFLEEEGFDVDLAYNGEEALELNYENNYDLYLLDINVPKINGLDLLKELRTSGDMTATIFLTSYKDKQTLEKGFNNGCDDYLKKPVDLDELLLRVKSVLKRCGKSIKEIKLCEDIIFNPITRRVYKNSQDLNVPIKIVSLLELFLENRNSIISKEMIISKLWSVSEEYSEGSIRVYINNLKKIIGKDKIINIKGIGYKIEL</sequence>
<accession>A0A2N1J2N0</accession>
<evidence type="ECO:0000256" key="5">
    <source>
        <dbReference type="ARBA" id="ARBA00023163"/>
    </source>
</evidence>
<dbReference type="OrthoDB" id="8912111at2"/>
<evidence type="ECO:0000256" key="4">
    <source>
        <dbReference type="ARBA" id="ARBA00023125"/>
    </source>
</evidence>
<dbReference type="CDD" id="cd00383">
    <property type="entry name" value="trans_reg_C"/>
    <property type="match status" value="1"/>
</dbReference>
<protein>
    <submittedName>
        <fullName evidence="10">DNA-binding response regulator</fullName>
    </submittedName>
</protein>
<dbReference type="GO" id="GO:0006355">
    <property type="term" value="P:regulation of DNA-templated transcription"/>
    <property type="evidence" value="ECO:0007669"/>
    <property type="project" value="InterPro"/>
</dbReference>
<evidence type="ECO:0000256" key="1">
    <source>
        <dbReference type="ARBA" id="ARBA00022553"/>
    </source>
</evidence>
<dbReference type="PANTHER" id="PTHR48111">
    <property type="entry name" value="REGULATOR OF RPOS"/>
    <property type="match status" value="1"/>
</dbReference>
<dbReference type="Pfam" id="PF00486">
    <property type="entry name" value="Trans_reg_C"/>
    <property type="match status" value="1"/>
</dbReference>